<accession>A0ABQ8U4D8</accession>
<comment type="caution">
    <text evidence="1">The sequence shown here is derived from an EMBL/GenBank/DDBJ whole genome shotgun (WGS) entry which is preliminary data.</text>
</comment>
<organism evidence="1 2">
    <name type="scientific">Paratrimastix pyriformis</name>
    <dbReference type="NCBI Taxonomy" id="342808"/>
    <lineage>
        <taxon>Eukaryota</taxon>
        <taxon>Metamonada</taxon>
        <taxon>Preaxostyla</taxon>
        <taxon>Paratrimastigidae</taxon>
        <taxon>Paratrimastix</taxon>
    </lineage>
</organism>
<dbReference type="Proteomes" id="UP001141327">
    <property type="component" value="Unassembled WGS sequence"/>
</dbReference>
<dbReference type="EMBL" id="JAPMOS010000178">
    <property type="protein sequence ID" value="KAJ4454182.1"/>
    <property type="molecule type" value="Genomic_DNA"/>
</dbReference>
<sequence>MILNAEIKRLVAAENRSRSLPCVNPTRYRCTTASLLEFWHFLWVSQCDGVSGAKKSWLPWIEPDLDHQKQVCDRCTTGARGHRRQKKRSFQEIYCVNSKGEKMVFCIGNFFFISYTISAEPLDVKDGQEANPANGKGMGEGRK</sequence>
<gene>
    <name evidence="1" type="ORF">PAPYR_11183</name>
</gene>
<name>A0ABQ8U4D8_9EUKA</name>
<proteinExistence type="predicted"/>
<evidence type="ECO:0000313" key="2">
    <source>
        <dbReference type="Proteomes" id="UP001141327"/>
    </source>
</evidence>
<keyword evidence="2" id="KW-1185">Reference proteome</keyword>
<protein>
    <submittedName>
        <fullName evidence="1">Uncharacterized protein</fullName>
    </submittedName>
</protein>
<evidence type="ECO:0000313" key="1">
    <source>
        <dbReference type="EMBL" id="KAJ4454182.1"/>
    </source>
</evidence>
<reference evidence="1" key="1">
    <citation type="journal article" date="2022" name="bioRxiv">
        <title>Genomics of Preaxostyla Flagellates Illuminates Evolutionary Transitions and the Path Towards Mitochondrial Loss.</title>
        <authorList>
            <person name="Novak L.V.F."/>
            <person name="Treitli S.C."/>
            <person name="Pyrih J."/>
            <person name="Halakuc P."/>
            <person name="Pipaliya S.V."/>
            <person name="Vacek V."/>
            <person name="Brzon O."/>
            <person name="Soukal P."/>
            <person name="Eme L."/>
            <person name="Dacks J.B."/>
            <person name="Karnkowska A."/>
            <person name="Elias M."/>
            <person name="Hampl V."/>
        </authorList>
    </citation>
    <scope>NUCLEOTIDE SEQUENCE</scope>
    <source>
        <strain evidence="1">RCP-MX</strain>
    </source>
</reference>